<evidence type="ECO:0000313" key="1">
    <source>
        <dbReference type="EMBL" id="QDE58137.1"/>
    </source>
</evidence>
<organism evidence="1 2">
    <name type="scientific">Bacillus velezensis (strain DSM 23117 / BGSC 10A6 / LMG 26770 / FZB42)</name>
    <name type="common">Bacillus amyloliquefaciens subsp. plantarum</name>
    <dbReference type="NCBI Taxonomy" id="326423"/>
    <lineage>
        <taxon>Bacteria</taxon>
        <taxon>Bacillati</taxon>
        <taxon>Bacillota</taxon>
        <taxon>Bacilli</taxon>
        <taxon>Bacillales</taxon>
        <taxon>Bacillaceae</taxon>
        <taxon>Bacillus</taxon>
        <taxon>Bacillus amyloliquefaciens group</taxon>
    </lineage>
</organism>
<accession>A0A4Y6A8B4</accession>
<name>A0A4Y6A8B4_BACVZ</name>
<sequence length="69" mass="8009">MNLNSITQKEILQIEKQFERIALNKIENNQEKFRKMGLKIEAAFGRVGDEKEIGKEVRASDCFESTIIH</sequence>
<reference evidence="1 2" key="1">
    <citation type="journal article" date="2007" name="Nat. Biotechnol.">
        <title>Comparative analysis of the complete genome sequence of the plant growth-promoting bacterium Bacillus amyloliquefaciens FZB42.</title>
        <authorList>
            <person name="Chen X.H."/>
            <person name="Koumoutsi A."/>
            <person name="Scholz R."/>
            <person name="Eisenreich A."/>
            <person name="Schneider K."/>
            <person name="Heinemeyer I."/>
            <person name="Morgenstern B."/>
            <person name="Voss B."/>
            <person name="Hess W.R."/>
            <person name="Reva O."/>
            <person name="Junge H."/>
            <person name="Voigt B."/>
            <person name="Jungblut P.R."/>
            <person name="Vater J."/>
            <person name="Sussmuth R."/>
            <person name="Liesegang H."/>
            <person name="Strittmatter A."/>
            <person name="Gottschalk G."/>
            <person name="Borriss R."/>
        </authorList>
    </citation>
    <scope>NUCLEOTIDE SEQUENCE [LARGE SCALE GENOMIC DNA]</scope>
    <source>
        <strain evidence="2">DSM 23117 / BGSC 10A6 / LMG 26770 / FZB42</strain>
    </source>
</reference>
<evidence type="ECO:0000313" key="2">
    <source>
        <dbReference type="Proteomes" id="UP000001120"/>
    </source>
</evidence>
<dbReference type="Proteomes" id="UP000001120">
    <property type="component" value="Chromosome"/>
</dbReference>
<dbReference type="KEGG" id="bay:RBAM_39050"/>
<keyword evidence="2" id="KW-1185">Reference proteome</keyword>
<proteinExistence type="predicted"/>
<protein>
    <submittedName>
        <fullName evidence="1">Uncharacterized protein</fullName>
    </submittedName>
</protein>
<gene>
    <name evidence="1" type="ORF">RBAM_39050</name>
</gene>
<dbReference type="EMBL" id="CP000560">
    <property type="protein sequence ID" value="QDE58137.1"/>
    <property type="molecule type" value="Genomic_DNA"/>
</dbReference>
<dbReference type="AlphaFoldDB" id="A0A4Y6A8B4"/>